<feature type="compositionally biased region" description="Basic and acidic residues" evidence="1">
    <location>
        <begin position="205"/>
        <end position="217"/>
    </location>
</feature>
<feature type="compositionally biased region" description="Pro residues" evidence="1">
    <location>
        <begin position="182"/>
        <end position="201"/>
    </location>
</feature>
<feature type="compositionally biased region" description="Low complexity" evidence="1">
    <location>
        <begin position="61"/>
        <end position="71"/>
    </location>
</feature>
<dbReference type="EMBL" id="CP036318">
    <property type="protein sequence ID" value="QDV58274.1"/>
    <property type="molecule type" value="Genomic_DNA"/>
</dbReference>
<feature type="compositionally biased region" description="Polar residues" evidence="1">
    <location>
        <begin position="46"/>
        <end position="55"/>
    </location>
</feature>
<gene>
    <name evidence="3" type="ORF">Mal33_42920</name>
</gene>
<organism evidence="3 4">
    <name type="scientific">Rosistilla oblonga</name>
    <dbReference type="NCBI Taxonomy" id="2527990"/>
    <lineage>
        <taxon>Bacteria</taxon>
        <taxon>Pseudomonadati</taxon>
        <taxon>Planctomycetota</taxon>
        <taxon>Planctomycetia</taxon>
        <taxon>Pirellulales</taxon>
        <taxon>Pirellulaceae</taxon>
        <taxon>Rosistilla</taxon>
    </lineage>
</organism>
<dbReference type="Proteomes" id="UP000316770">
    <property type="component" value="Chromosome"/>
</dbReference>
<dbReference type="Gene3D" id="2.30.30.700">
    <property type="entry name" value="SLA1 homology domain 1"/>
    <property type="match status" value="1"/>
</dbReference>
<feature type="compositionally biased region" description="Pro residues" evidence="1">
    <location>
        <begin position="146"/>
        <end position="158"/>
    </location>
</feature>
<sequence length="493" mass="53703" precursor="true">MSLAAAMPLAALETLPAQAQATWDTPRAAQTQAAPRTTTASRFDASFSNATSDTSVVARRPSQPQPSSSQPNKLQWRSSDRVAPRTFASGSKTNLSADNGPVMRVAYQQEGTVPDDLFGEQPGSNRQAPGSDADPFDNDVFGNPFQAPPAATPAPVSPPAGGNAPDALRMPELSQPNEAAPELPPAVAPAPQPEQPSPLLPPTNDQRDNLDESKLDMLDNNPFKRGPAGETDSPSDRQEDSQPTEPESEPDFVPRRGFGITPPQPRTNLSCEDLRQEVASRTISRISLDISPAYRPDVLDDKKFAELRSDFEKNQKPRDWRGVDGSLLGRGTLYDLSYQDVVLHTESGGTQKIDISRLSEADLAFLSKEWGLPRVCRIAQVAYQPRNWVPSTMTWKASNLCHNPLYFEEVQLERYGHSAGPLKQPLISTAHFFVNIAVLPYKMGIHAPDECQYALGYYRPGNCAPYMLPPIPLSLRGTLSQAAVVAGGFWLIP</sequence>
<accession>A0A518IYW4</accession>
<proteinExistence type="predicted"/>
<feature type="region of interest" description="Disordered" evidence="1">
    <location>
        <begin position="20"/>
        <end position="270"/>
    </location>
</feature>
<keyword evidence="4" id="KW-1185">Reference proteome</keyword>
<keyword evidence="2" id="KW-0732">Signal</keyword>
<reference evidence="3 4" key="1">
    <citation type="submission" date="2019-02" db="EMBL/GenBank/DDBJ databases">
        <title>Deep-cultivation of Planctomycetes and their phenomic and genomic characterization uncovers novel biology.</title>
        <authorList>
            <person name="Wiegand S."/>
            <person name="Jogler M."/>
            <person name="Boedeker C."/>
            <person name="Pinto D."/>
            <person name="Vollmers J."/>
            <person name="Rivas-Marin E."/>
            <person name="Kohn T."/>
            <person name="Peeters S.H."/>
            <person name="Heuer A."/>
            <person name="Rast P."/>
            <person name="Oberbeckmann S."/>
            <person name="Bunk B."/>
            <person name="Jeske O."/>
            <person name="Meyerdierks A."/>
            <person name="Storesund J.E."/>
            <person name="Kallscheuer N."/>
            <person name="Luecker S."/>
            <person name="Lage O.M."/>
            <person name="Pohl T."/>
            <person name="Merkel B.J."/>
            <person name="Hornburger P."/>
            <person name="Mueller R.-W."/>
            <person name="Bruemmer F."/>
            <person name="Labrenz M."/>
            <person name="Spormann A.M."/>
            <person name="Op den Camp H."/>
            <person name="Overmann J."/>
            <person name="Amann R."/>
            <person name="Jetten M.S.M."/>
            <person name="Mascher T."/>
            <person name="Medema M.H."/>
            <person name="Devos D.P."/>
            <person name="Kaster A.-K."/>
            <person name="Ovreas L."/>
            <person name="Rohde M."/>
            <person name="Galperin M.Y."/>
            <person name="Jogler C."/>
        </authorList>
    </citation>
    <scope>NUCLEOTIDE SEQUENCE [LARGE SCALE GENOMIC DNA]</scope>
    <source>
        <strain evidence="3 4">Mal33</strain>
    </source>
</reference>
<name>A0A518IYW4_9BACT</name>
<protein>
    <recommendedName>
        <fullName evidence="5">SLA1 homology domain-containing protein</fullName>
    </recommendedName>
</protein>
<feature type="signal peptide" evidence="2">
    <location>
        <begin position="1"/>
        <end position="19"/>
    </location>
</feature>
<evidence type="ECO:0000256" key="1">
    <source>
        <dbReference type="SAM" id="MobiDB-lite"/>
    </source>
</evidence>
<feature type="compositionally biased region" description="Low complexity" evidence="1">
    <location>
        <begin position="25"/>
        <end position="40"/>
    </location>
</feature>
<dbReference type="AlphaFoldDB" id="A0A518IYW4"/>
<feature type="compositionally biased region" description="Polar residues" evidence="1">
    <location>
        <begin position="88"/>
        <end position="97"/>
    </location>
</feature>
<evidence type="ECO:0000313" key="3">
    <source>
        <dbReference type="EMBL" id="QDV58274.1"/>
    </source>
</evidence>
<feature type="chain" id="PRO_5022068711" description="SLA1 homology domain-containing protein" evidence="2">
    <location>
        <begin position="20"/>
        <end position="493"/>
    </location>
</feature>
<evidence type="ECO:0008006" key="5">
    <source>
        <dbReference type="Google" id="ProtNLM"/>
    </source>
</evidence>
<evidence type="ECO:0000256" key="2">
    <source>
        <dbReference type="SAM" id="SignalP"/>
    </source>
</evidence>
<evidence type="ECO:0000313" key="4">
    <source>
        <dbReference type="Proteomes" id="UP000316770"/>
    </source>
</evidence>